<dbReference type="Proteomes" id="UP001281147">
    <property type="component" value="Unassembled WGS sequence"/>
</dbReference>
<comment type="caution">
    <text evidence="1">The sequence shown here is derived from an EMBL/GenBank/DDBJ whole genome shotgun (WGS) entry which is preliminary data.</text>
</comment>
<dbReference type="EMBL" id="JAUTXU010000120">
    <property type="protein sequence ID" value="KAK3706388.1"/>
    <property type="molecule type" value="Genomic_DNA"/>
</dbReference>
<evidence type="ECO:0000313" key="1">
    <source>
        <dbReference type="EMBL" id="KAK3706388.1"/>
    </source>
</evidence>
<proteinExistence type="predicted"/>
<evidence type="ECO:0000313" key="2">
    <source>
        <dbReference type="Proteomes" id="UP001281147"/>
    </source>
</evidence>
<keyword evidence="2" id="KW-1185">Reference proteome</keyword>
<reference evidence="1" key="1">
    <citation type="submission" date="2023-07" db="EMBL/GenBank/DDBJ databases">
        <title>Black Yeasts Isolated from many extreme environments.</title>
        <authorList>
            <person name="Coleine C."/>
            <person name="Stajich J.E."/>
            <person name="Selbmann L."/>
        </authorList>
    </citation>
    <scope>NUCLEOTIDE SEQUENCE</scope>
    <source>
        <strain evidence="1">CCFEE 5714</strain>
    </source>
</reference>
<gene>
    <name evidence="1" type="ORF">LTR37_012766</name>
</gene>
<protein>
    <submittedName>
        <fullName evidence="1">Uncharacterized protein</fullName>
    </submittedName>
</protein>
<sequence>MHLVILLLALVASVVKGQGEGLGYPPPPPILLSTIKSGVLPIIPAETPFAGVETLEGAIVEKAPPNPSFTPLNGPAPTQANPAGAPYRAVLPPTNCAEYHQRPFVAHANALLVNNGTGSNVRGSITVAAGTSGTGVDISVDFEGFPDATLYGPFKYHIHDLPVPADGNCISTLGHLDPQNAGEYYPCPTSSPQNCQVGDLGSKYGSITTSPYTAQYSDPFLSTVAGNPASVSGRSIVIHTSNTTRITCANFVMISGNGTSGSNGTISNGTTPPAPTISAEPSSEAGRVAGYSVAAFLAAVAAFLL</sequence>
<name>A0ACC3MYH4_9PEZI</name>
<organism evidence="1 2">
    <name type="scientific">Vermiconidia calcicola</name>
    <dbReference type="NCBI Taxonomy" id="1690605"/>
    <lineage>
        <taxon>Eukaryota</taxon>
        <taxon>Fungi</taxon>
        <taxon>Dikarya</taxon>
        <taxon>Ascomycota</taxon>
        <taxon>Pezizomycotina</taxon>
        <taxon>Dothideomycetes</taxon>
        <taxon>Dothideomycetidae</taxon>
        <taxon>Mycosphaerellales</taxon>
        <taxon>Extremaceae</taxon>
        <taxon>Vermiconidia</taxon>
    </lineage>
</organism>
<accession>A0ACC3MYH4</accession>